<dbReference type="GO" id="GO:0006508">
    <property type="term" value="P:proteolysis"/>
    <property type="evidence" value="ECO:0007669"/>
    <property type="project" value="UniProtKB-KW"/>
</dbReference>
<keyword evidence="3 6" id="KW-0720">Serine protease</keyword>
<proteinExistence type="predicted"/>
<dbReference type="FunFam" id="2.40.10.10:FF:000003">
    <property type="entry name" value="Transmembrane serine protease 3"/>
    <property type="match status" value="1"/>
</dbReference>
<sequence length="420" mass="45227">MATGGRHGPRPTQGAHTGLEGRWRVTHEVFRPLLSAALSNSTVQVSSADLRLTLYDESESKWRLICSTSSNALVAALSCAEMGFVRSLWHSELDVEHAGTNGTSGYFCVDESRLPLARRLSEVVSIWCVGRGGGLSRGCHCGRRKLSVDRIVGGQDASLGKWPWQVSLHYDGTHLCGGSIISSEWVVTAAHCFPERNRVVSRWRVFSGAISQVSSRGQQVGVTGVVYHAGYLPFLDPNSEENGNDIALVHLATPLSFTEDVQPVCLPALGQPLLDGKVCTVTGWGNTQYYGQQSGILQEASVPIISTALCNSPEYYSNQIRPRMFCAGYAEGGTDACQGDSGGPFVCEDSISRTLRWRLCGVVSWGTGCALPQKPGVYTRVGAFHDWIHQAMKVCGAGSGRMVGLARGATLVRSEHVGIK</sequence>
<dbReference type="OMA" id="WTLPKVM"/>
<dbReference type="AlphaFoldDB" id="A0A8C0GYJ1"/>
<keyword evidence="5" id="KW-0325">Glycoprotein</keyword>
<dbReference type="SUPFAM" id="SSF56487">
    <property type="entry name" value="SRCR-like"/>
    <property type="match status" value="1"/>
</dbReference>
<dbReference type="GO" id="GO:0004252">
    <property type="term" value="F:serine-type endopeptidase activity"/>
    <property type="evidence" value="ECO:0007669"/>
    <property type="project" value="Ensembl"/>
</dbReference>
<dbReference type="GO" id="GO:0043923">
    <property type="term" value="P:host-mediated activation of viral transcription"/>
    <property type="evidence" value="ECO:0007669"/>
    <property type="project" value="Ensembl"/>
</dbReference>
<keyword evidence="9" id="KW-1185">Reference proteome</keyword>
<protein>
    <submittedName>
        <fullName evidence="8">Hepsin</fullName>
    </submittedName>
</protein>
<keyword evidence="2 6" id="KW-0378">Hydrolase</keyword>
<name>A0A8C0GYJ1_CHEAB</name>
<evidence type="ECO:0000256" key="4">
    <source>
        <dbReference type="ARBA" id="ARBA00023157"/>
    </source>
</evidence>
<dbReference type="InterPro" id="IPR001314">
    <property type="entry name" value="Peptidase_S1A"/>
</dbReference>
<dbReference type="Gene3D" id="2.40.10.10">
    <property type="entry name" value="Trypsin-like serine proteases"/>
    <property type="match status" value="3"/>
</dbReference>
<dbReference type="InterPro" id="IPR043504">
    <property type="entry name" value="Peptidase_S1_PA_chymotrypsin"/>
</dbReference>
<dbReference type="InterPro" id="IPR033116">
    <property type="entry name" value="TRYPSIN_SER"/>
</dbReference>
<dbReference type="Proteomes" id="UP000694404">
    <property type="component" value="Unplaced"/>
</dbReference>
<dbReference type="SMART" id="SM00020">
    <property type="entry name" value="Tryp_SPc"/>
    <property type="match status" value="1"/>
</dbReference>
<dbReference type="PRINTS" id="PR00722">
    <property type="entry name" value="CHYMOTRYPSIN"/>
</dbReference>
<evidence type="ECO:0000313" key="8">
    <source>
        <dbReference type="Ensembl" id="ENSCABP00000014292.1"/>
    </source>
</evidence>
<dbReference type="PROSITE" id="PS00135">
    <property type="entry name" value="TRYPSIN_SER"/>
    <property type="match status" value="1"/>
</dbReference>
<dbReference type="GO" id="GO:0050680">
    <property type="term" value="P:negative regulation of epithelial cell proliferation"/>
    <property type="evidence" value="ECO:0007669"/>
    <property type="project" value="Ensembl"/>
</dbReference>
<keyword evidence="4" id="KW-1015">Disulfide bond</keyword>
<dbReference type="GO" id="GO:0010719">
    <property type="term" value="P:negative regulation of epithelial to mesenchymal transition"/>
    <property type="evidence" value="ECO:0007669"/>
    <property type="project" value="Ensembl"/>
</dbReference>
<evidence type="ECO:0000259" key="7">
    <source>
        <dbReference type="PROSITE" id="PS50240"/>
    </source>
</evidence>
<reference evidence="8" key="2">
    <citation type="submission" date="2025-09" db="UniProtKB">
        <authorList>
            <consortium name="Ensembl"/>
        </authorList>
    </citation>
    <scope>IDENTIFICATION</scope>
</reference>
<keyword evidence="1 6" id="KW-0645">Protease</keyword>
<evidence type="ECO:0000256" key="5">
    <source>
        <dbReference type="ARBA" id="ARBA00023180"/>
    </source>
</evidence>
<gene>
    <name evidence="8" type="primary">HPN</name>
</gene>
<dbReference type="GO" id="GO:0010756">
    <property type="term" value="P:positive regulation of plasminogen activation"/>
    <property type="evidence" value="ECO:0007669"/>
    <property type="project" value="Ensembl"/>
</dbReference>
<dbReference type="InterPro" id="IPR018114">
    <property type="entry name" value="TRYPSIN_HIS"/>
</dbReference>
<dbReference type="GO" id="GO:0005886">
    <property type="term" value="C:plasma membrane"/>
    <property type="evidence" value="ECO:0007669"/>
    <property type="project" value="Ensembl"/>
</dbReference>
<dbReference type="GO" id="GO:0070008">
    <property type="term" value="F:serine-type exopeptidase activity"/>
    <property type="evidence" value="ECO:0007669"/>
    <property type="project" value="InterPro"/>
</dbReference>
<dbReference type="Gene3D" id="3.10.250.10">
    <property type="entry name" value="SRCR-like domain"/>
    <property type="match status" value="1"/>
</dbReference>
<dbReference type="SUPFAM" id="SSF50494">
    <property type="entry name" value="Trypsin-like serine proteases"/>
    <property type="match status" value="1"/>
</dbReference>
<dbReference type="Ensembl" id="ENSCABT00000015661.1">
    <property type="protein sequence ID" value="ENSCABP00000014292.1"/>
    <property type="gene ID" value="ENSCABG00000010671.1"/>
</dbReference>
<dbReference type="GeneTree" id="ENSGT00940000159697"/>
<dbReference type="PANTHER" id="PTHR24252:SF27">
    <property type="entry name" value="TRANSMEMBRANE PROTEASE SERINE 3-LIKE"/>
    <property type="match status" value="1"/>
</dbReference>
<dbReference type="GO" id="GO:0043066">
    <property type="term" value="P:negative regulation of apoptotic process"/>
    <property type="evidence" value="ECO:0007669"/>
    <property type="project" value="Ensembl"/>
</dbReference>
<dbReference type="InterPro" id="IPR036772">
    <property type="entry name" value="SRCR-like_dom_sf"/>
</dbReference>
<dbReference type="GO" id="GO:0009986">
    <property type="term" value="C:cell surface"/>
    <property type="evidence" value="ECO:0007669"/>
    <property type="project" value="Ensembl"/>
</dbReference>
<dbReference type="GO" id="GO:2000347">
    <property type="term" value="P:positive regulation of hepatocyte proliferation"/>
    <property type="evidence" value="ECO:0007669"/>
    <property type="project" value="Ensembl"/>
</dbReference>
<dbReference type="Pfam" id="PF09272">
    <property type="entry name" value="Hepsin-SRCR"/>
    <property type="match status" value="1"/>
</dbReference>
<dbReference type="PANTHER" id="PTHR24252">
    <property type="entry name" value="ACROSIN-RELATED"/>
    <property type="match status" value="1"/>
</dbReference>
<dbReference type="PROSITE" id="PS00134">
    <property type="entry name" value="TRYPSIN_HIS"/>
    <property type="match status" value="1"/>
</dbReference>
<evidence type="ECO:0000313" key="9">
    <source>
        <dbReference type="Proteomes" id="UP000694404"/>
    </source>
</evidence>
<dbReference type="InterPro" id="IPR001254">
    <property type="entry name" value="Trypsin_dom"/>
</dbReference>
<evidence type="ECO:0000256" key="2">
    <source>
        <dbReference type="ARBA" id="ARBA00022801"/>
    </source>
</evidence>
<organism evidence="8 9">
    <name type="scientific">Chelonoidis abingdonii</name>
    <name type="common">Abingdon island giant tortoise</name>
    <name type="synonym">Testudo abingdonii</name>
    <dbReference type="NCBI Taxonomy" id="106734"/>
    <lineage>
        <taxon>Eukaryota</taxon>
        <taxon>Metazoa</taxon>
        <taxon>Chordata</taxon>
        <taxon>Craniata</taxon>
        <taxon>Vertebrata</taxon>
        <taxon>Euteleostomi</taxon>
        <taxon>Archelosauria</taxon>
        <taxon>Testudinata</taxon>
        <taxon>Testudines</taxon>
        <taxon>Cryptodira</taxon>
        <taxon>Durocryptodira</taxon>
        <taxon>Testudinoidea</taxon>
        <taxon>Testudinidae</taxon>
        <taxon>Chelonoidis</taxon>
    </lineage>
</organism>
<dbReference type="InterPro" id="IPR015352">
    <property type="entry name" value="Hepsin-SRCR_dom"/>
</dbReference>
<dbReference type="PROSITE" id="PS50240">
    <property type="entry name" value="TRYPSIN_DOM"/>
    <property type="match status" value="1"/>
</dbReference>
<dbReference type="CDD" id="cd00190">
    <property type="entry name" value="Tryp_SPc"/>
    <property type="match status" value="1"/>
</dbReference>
<dbReference type="GO" id="GO:0005789">
    <property type="term" value="C:endoplasmic reticulum membrane"/>
    <property type="evidence" value="ECO:0007669"/>
    <property type="project" value="Ensembl"/>
</dbReference>
<dbReference type="GO" id="GO:0030307">
    <property type="term" value="P:positive regulation of cell growth"/>
    <property type="evidence" value="ECO:0007669"/>
    <property type="project" value="Ensembl"/>
</dbReference>
<evidence type="ECO:0000256" key="6">
    <source>
        <dbReference type="RuleBase" id="RU363034"/>
    </source>
</evidence>
<dbReference type="GO" id="GO:0031965">
    <property type="term" value="C:nuclear membrane"/>
    <property type="evidence" value="ECO:0007669"/>
    <property type="project" value="Ensembl"/>
</dbReference>
<accession>A0A8C0GYJ1</accession>
<dbReference type="InterPro" id="IPR009003">
    <property type="entry name" value="Peptidase_S1_PA"/>
</dbReference>
<dbReference type="GO" id="GO:0034769">
    <property type="term" value="P:basement membrane disassembly"/>
    <property type="evidence" value="ECO:0007669"/>
    <property type="project" value="Ensembl"/>
</dbReference>
<reference evidence="8" key="1">
    <citation type="submission" date="2025-08" db="UniProtKB">
        <authorList>
            <consortium name="Ensembl"/>
        </authorList>
    </citation>
    <scope>IDENTIFICATION</scope>
</reference>
<feature type="domain" description="Peptidase S1" evidence="7">
    <location>
        <begin position="151"/>
        <end position="393"/>
    </location>
</feature>
<dbReference type="GO" id="GO:0008360">
    <property type="term" value="P:regulation of cell shape"/>
    <property type="evidence" value="ECO:0007669"/>
    <property type="project" value="Ensembl"/>
</dbReference>
<evidence type="ECO:0000256" key="3">
    <source>
        <dbReference type="ARBA" id="ARBA00022825"/>
    </source>
</evidence>
<dbReference type="Pfam" id="PF00089">
    <property type="entry name" value="Trypsin"/>
    <property type="match status" value="1"/>
</dbReference>
<evidence type="ECO:0000256" key="1">
    <source>
        <dbReference type="ARBA" id="ARBA00022670"/>
    </source>
</evidence>